<dbReference type="PANTHER" id="PTHR32305">
    <property type="match status" value="1"/>
</dbReference>
<dbReference type="InterPro" id="IPR056823">
    <property type="entry name" value="TEN-like_YD-shell"/>
</dbReference>
<dbReference type="Pfam" id="PF25023">
    <property type="entry name" value="TEN_YD-shell"/>
    <property type="match status" value="1"/>
</dbReference>
<organism evidence="4 5">
    <name type="scientific">Luteimonas salinisoli</name>
    <dbReference type="NCBI Taxonomy" id="2752307"/>
    <lineage>
        <taxon>Bacteria</taxon>
        <taxon>Pseudomonadati</taxon>
        <taxon>Pseudomonadota</taxon>
        <taxon>Gammaproteobacteria</taxon>
        <taxon>Lysobacterales</taxon>
        <taxon>Lysobacteraceae</taxon>
        <taxon>Luteimonas</taxon>
    </lineage>
</organism>
<evidence type="ECO:0000259" key="3">
    <source>
        <dbReference type="Pfam" id="PF25023"/>
    </source>
</evidence>
<dbReference type="InterPro" id="IPR022385">
    <property type="entry name" value="Rhs_assc_core"/>
</dbReference>
<keyword evidence="1" id="KW-0677">Repeat</keyword>
<dbReference type="EMBL" id="JACCKA010000052">
    <property type="protein sequence ID" value="NZA26356.1"/>
    <property type="molecule type" value="Genomic_DNA"/>
</dbReference>
<protein>
    <recommendedName>
        <fullName evidence="3">Teneurin-like YD-shell domain-containing protein</fullName>
    </recommendedName>
</protein>
<keyword evidence="2" id="KW-0732">Signal</keyword>
<dbReference type="PANTHER" id="PTHR32305:SF15">
    <property type="entry name" value="PROTEIN RHSA-RELATED"/>
    <property type="match status" value="1"/>
</dbReference>
<dbReference type="NCBIfam" id="TIGR03696">
    <property type="entry name" value="Rhs_assc_core"/>
    <property type="match status" value="1"/>
</dbReference>
<dbReference type="AlphaFoldDB" id="A0A853JAU5"/>
<evidence type="ECO:0000313" key="5">
    <source>
        <dbReference type="Proteomes" id="UP000578091"/>
    </source>
</evidence>
<reference evidence="4 5" key="1">
    <citation type="submission" date="2020-07" db="EMBL/GenBank/DDBJ databases">
        <title>Luteimonas sp. SJ-92.</title>
        <authorList>
            <person name="Huang X.-X."/>
            <person name="Xu L."/>
            <person name="Sun J.-Q."/>
        </authorList>
    </citation>
    <scope>NUCLEOTIDE SEQUENCE [LARGE SCALE GENOMIC DNA]</scope>
    <source>
        <strain evidence="4 5">SJ-92</strain>
    </source>
</reference>
<dbReference type="SUPFAM" id="SSF53474">
    <property type="entry name" value="alpha/beta-Hydrolases"/>
    <property type="match status" value="1"/>
</dbReference>
<evidence type="ECO:0000256" key="1">
    <source>
        <dbReference type="ARBA" id="ARBA00022737"/>
    </source>
</evidence>
<dbReference type="RefSeq" id="WP_180678151.1">
    <property type="nucleotide sequence ID" value="NZ_JACCKA010000052.1"/>
</dbReference>
<dbReference type="Proteomes" id="UP000578091">
    <property type="component" value="Unassembled WGS sequence"/>
</dbReference>
<proteinExistence type="predicted"/>
<comment type="caution">
    <text evidence="4">The sequence shown here is derived from an EMBL/GenBank/DDBJ whole genome shotgun (WGS) entry which is preliminary data.</text>
</comment>
<evidence type="ECO:0000313" key="4">
    <source>
        <dbReference type="EMBL" id="NZA26356.1"/>
    </source>
</evidence>
<accession>A0A853JAU5</accession>
<gene>
    <name evidence="4" type="ORF">H0E84_08155</name>
</gene>
<feature type="chain" id="PRO_5033056163" description="Teneurin-like YD-shell domain-containing protein" evidence="2">
    <location>
        <begin position="22"/>
        <end position="337"/>
    </location>
</feature>
<sequence length="337" mass="36446">MKGLQLWALCLLCWLAQASHAAETVRYIHTDALGSVVAVTDANGAVIERREYEPYGAQLTPAVADGPGYTGHVQDAATELIYMQQRYYDAGIGAFLSVDPVTALSSPVGQFHRYRYANSNPYRFYDPDGRCTGSRITNDDGTCRSTGGATTQSAPMRSIPSKAYAFDGAGGANSGDNAAFRNETSRRYSAKQYDSSAWGDNSQVSAAVSDASSFISDHKNGRIYSIGYSAGGHDAITFVNLLSAKGIRVQGLVLFDAHNKYVPGIFNFGVGYNVGVVLNFYQQNKWEIRFNTFRGGLVFGESTFNVNMGVDADVGHSNIVQKAFLSYGDQIDAVMGR</sequence>
<dbReference type="InterPro" id="IPR029058">
    <property type="entry name" value="AB_hydrolase_fold"/>
</dbReference>
<name>A0A853JAU5_9GAMM</name>
<feature type="domain" description="Teneurin-like YD-shell" evidence="3">
    <location>
        <begin position="26"/>
        <end position="121"/>
    </location>
</feature>
<dbReference type="InterPro" id="IPR050708">
    <property type="entry name" value="T6SS_VgrG/RHS"/>
</dbReference>
<feature type="signal peptide" evidence="2">
    <location>
        <begin position="1"/>
        <end position="21"/>
    </location>
</feature>
<dbReference type="Gene3D" id="2.180.10.10">
    <property type="entry name" value="RHS repeat-associated core"/>
    <property type="match status" value="1"/>
</dbReference>
<keyword evidence="5" id="KW-1185">Reference proteome</keyword>
<evidence type="ECO:0000256" key="2">
    <source>
        <dbReference type="SAM" id="SignalP"/>
    </source>
</evidence>